<comment type="caution">
    <text evidence="1">The sequence shown here is derived from an EMBL/GenBank/DDBJ whole genome shotgun (WGS) entry which is preliminary data.</text>
</comment>
<sequence length="199" mass="21900">MLGDIWWPHGDTARAAAAYEAARTEAEQHGVVGEQATSQAQRAFTLAFTDPGQADDEIELAQQLLTGLDLRATTLTTHIAALIRDAGTSTDIADRAHLLRTQIHLAGLTSQEAPLQLALCFHHAVLDATDELTAAINQLREITTSGDYAYYVDIAHFMAGRPLPAEPRSQARWLDSEHTTRNRWHALVTTRRERLDAGQ</sequence>
<name>A0ABQ2JGJ8_9ACTN</name>
<evidence type="ECO:0008006" key="3">
    <source>
        <dbReference type="Google" id="ProtNLM"/>
    </source>
</evidence>
<organism evidence="1 2">
    <name type="scientific">Streptomyces kronopolitis</name>
    <dbReference type="NCBI Taxonomy" id="1612435"/>
    <lineage>
        <taxon>Bacteria</taxon>
        <taxon>Bacillati</taxon>
        <taxon>Actinomycetota</taxon>
        <taxon>Actinomycetes</taxon>
        <taxon>Kitasatosporales</taxon>
        <taxon>Streptomycetaceae</taxon>
        <taxon>Streptomyces</taxon>
    </lineage>
</organism>
<gene>
    <name evidence="1" type="ORF">GCM10012285_28160</name>
</gene>
<dbReference type="GeneID" id="301548582"/>
<accession>A0ABQ2JGJ8</accession>
<keyword evidence="2" id="KW-1185">Reference proteome</keyword>
<evidence type="ECO:0000313" key="1">
    <source>
        <dbReference type="EMBL" id="GGN44968.1"/>
    </source>
</evidence>
<protein>
    <recommendedName>
        <fullName evidence="3">Transcriptional regulator</fullName>
    </recommendedName>
</protein>
<dbReference type="Proteomes" id="UP000600080">
    <property type="component" value="Unassembled WGS sequence"/>
</dbReference>
<proteinExistence type="predicted"/>
<reference evidence="2" key="1">
    <citation type="journal article" date="2019" name="Int. J. Syst. Evol. Microbiol.">
        <title>The Global Catalogue of Microorganisms (GCM) 10K type strain sequencing project: providing services to taxonomists for standard genome sequencing and annotation.</title>
        <authorList>
            <consortium name="The Broad Institute Genomics Platform"/>
            <consortium name="The Broad Institute Genome Sequencing Center for Infectious Disease"/>
            <person name="Wu L."/>
            <person name="Ma J."/>
        </authorList>
    </citation>
    <scope>NUCLEOTIDE SEQUENCE [LARGE SCALE GENOMIC DNA]</scope>
    <source>
        <strain evidence="2">CGMCC 4.7323</strain>
    </source>
</reference>
<dbReference type="RefSeq" id="WP_189097936.1">
    <property type="nucleotide sequence ID" value="NZ_BMND01000009.1"/>
</dbReference>
<dbReference type="EMBL" id="BMND01000009">
    <property type="protein sequence ID" value="GGN44968.1"/>
    <property type="molecule type" value="Genomic_DNA"/>
</dbReference>
<evidence type="ECO:0000313" key="2">
    <source>
        <dbReference type="Proteomes" id="UP000600080"/>
    </source>
</evidence>